<dbReference type="Proteomes" id="UP000672032">
    <property type="component" value="Chromosome 5"/>
</dbReference>
<reference evidence="2" key="1">
    <citation type="submission" date="2020-10" db="EMBL/GenBank/DDBJ databases">
        <title>Genome Sequence of Monilinia vaccinii-corymbosi Sheds Light on Mummy Berry Disease Infection of Blueberry and Mating Type.</title>
        <authorList>
            <person name="Yow A.G."/>
            <person name="Zhang Y."/>
            <person name="Bansal K."/>
            <person name="Eacker S.M."/>
            <person name="Sullivan S."/>
            <person name="Liachko I."/>
            <person name="Cubeta M.A."/>
            <person name="Rollins J.A."/>
            <person name="Ashrafi H."/>
        </authorList>
    </citation>
    <scope>NUCLEOTIDE SEQUENCE</scope>
    <source>
        <strain evidence="2">RL-1</strain>
    </source>
</reference>
<gene>
    <name evidence="2" type="ORF">DSL72_008056</name>
</gene>
<proteinExistence type="predicted"/>
<protein>
    <submittedName>
        <fullName evidence="2">Uncharacterized protein</fullName>
    </submittedName>
</protein>
<accession>A0A8A3PJL8</accession>
<dbReference type="AlphaFoldDB" id="A0A8A3PJL8"/>
<dbReference type="EMBL" id="CP063409">
    <property type="protein sequence ID" value="QSZ35189.1"/>
    <property type="molecule type" value="Genomic_DNA"/>
</dbReference>
<evidence type="ECO:0000256" key="1">
    <source>
        <dbReference type="SAM" id="MobiDB-lite"/>
    </source>
</evidence>
<feature type="region of interest" description="Disordered" evidence="1">
    <location>
        <begin position="404"/>
        <end position="447"/>
    </location>
</feature>
<evidence type="ECO:0000313" key="3">
    <source>
        <dbReference type="Proteomes" id="UP000672032"/>
    </source>
</evidence>
<keyword evidence="3" id="KW-1185">Reference proteome</keyword>
<evidence type="ECO:0000313" key="2">
    <source>
        <dbReference type="EMBL" id="QSZ35189.1"/>
    </source>
</evidence>
<name>A0A8A3PJL8_9HELO</name>
<sequence>MTLHEERKSLRIFPREIRDIIFHLLLDGAWTRDHGQGQVRNILTALRADPGLYKEALPIFYKTNTFCLTERNMWLHRYFIEYDGIRFMDTRVISLTSNLKKLYVKVPLSTPLTGPINGSASKTPTFDRTARIVRMAQNLTHLHIEASIGDRGCRTQWLALISDLVGPADSCPKLQQLQITWSTYIIERFGLTIAYIITQFNEVFATQGRFEGALTGGQTTWVWEHRGSSHGRIVKWGDGKGKGRMVLSLAYLDAVEWSDSNIYVLHQLYAARMGMPSIFQAGYPNRRHGFHQVLDVEPDRLREFERLAMWTRVQKWEFLAMRARCERELERGSLIHAEKRDDSYVTKWLSDQGFECELDPVDRNLAVGTWCNGQWDLGTPSQRGTEGAPDFVPEGIEIDEFETRSRAPSVDAQPTAAPRISTRTHSALPGDWSLTDSDEGLSEGRDVSETDSLLAYRLMREEEHGWNLSDADSNATQIQEDVVFGPGEARYQVIDPHTNADPHPNAASEAILWGGGE</sequence>
<dbReference type="OrthoDB" id="3502969at2759"/>
<organism evidence="2 3">
    <name type="scientific">Monilinia vaccinii-corymbosi</name>
    <dbReference type="NCBI Taxonomy" id="61207"/>
    <lineage>
        <taxon>Eukaryota</taxon>
        <taxon>Fungi</taxon>
        <taxon>Dikarya</taxon>
        <taxon>Ascomycota</taxon>
        <taxon>Pezizomycotina</taxon>
        <taxon>Leotiomycetes</taxon>
        <taxon>Helotiales</taxon>
        <taxon>Sclerotiniaceae</taxon>
        <taxon>Monilinia</taxon>
    </lineage>
</organism>